<sequence>MQGGIATRHDGRMTARGARCRPGGIPVTKASRPASRAGRDPAPPPGRAAGGAAPSRPVEPPMEDTTFVHLSDLHIGDGDDPTLLSDTGETLAAVVATIRAMVPPPRFAVVSGDLTHRGDPASYGVVARALSSLPCPVICGLGNHDDRNGYAQGFGIGGGFGTGGGPAFGERMVEGIHVIVLDTSVPGRIGGAIDPHQFDWLAETLEHHRAAPKILIMHHPPALDGELGWKTIDPAATARLAALLRGRDVAAILTGHIHQDRVVIWHGVPVVTVSGQHATMDALCRDGLRSLRGASFGLCRLGPAGFAVTFVQMPSDRAELERLSRDTVLSFV</sequence>
<protein>
    <submittedName>
        <fullName evidence="7">Phosphodiesterase</fullName>
    </submittedName>
</protein>
<proteinExistence type="inferred from homology"/>
<evidence type="ECO:0000313" key="7">
    <source>
        <dbReference type="EMBL" id="RYB07192.1"/>
    </source>
</evidence>
<comment type="caution">
    <text evidence="7">The sequence shown here is derived from an EMBL/GenBank/DDBJ whole genome shotgun (WGS) entry which is preliminary data.</text>
</comment>
<evidence type="ECO:0000256" key="4">
    <source>
        <dbReference type="ARBA" id="ARBA00025742"/>
    </source>
</evidence>
<evidence type="ECO:0000256" key="5">
    <source>
        <dbReference type="SAM" id="MobiDB-lite"/>
    </source>
</evidence>
<dbReference type="GO" id="GO:0046872">
    <property type="term" value="F:metal ion binding"/>
    <property type="evidence" value="ECO:0007669"/>
    <property type="project" value="UniProtKB-KW"/>
</dbReference>
<dbReference type="EMBL" id="QYBC01000002">
    <property type="protein sequence ID" value="RYB07192.1"/>
    <property type="molecule type" value="Genomic_DNA"/>
</dbReference>
<dbReference type="Proteomes" id="UP000289411">
    <property type="component" value="Unassembled WGS sequence"/>
</dbReference>
<evidence type="ECO:0000313" key="8">
    <source>
        <dbReference type="Proteomes" id="UP000289411"/>
    </source>
</evidence>
<feature type="domain" description="Calcineurin-like phosphoesterase" evidence="6">
    <location>
        <begin position="66"/>
        <end position="259"/>
    </location>
</feature>
<dbReference type="PANTHER" id="PTHR42988:SF2">
    <property type="entry name" value="CYCLIC NUCLEOTIDE PHOSPHODIESTERASE CBUA0032-RELATED"/>
    <property type="match status" value="1"/>
</dbReference>
<keyword evidence="1" id="KW-0479">Metal-binding</keyword>
<keyword evidence="2" id="KW-0378">Hydrolase</keyword>
<name>A0A4Q2RHN0_9HYPH</name>
<dbReference type="SUPFAM" id="SSF56300">
    <property type="entry name" value="Metallo-dependent phosphatases"/>
    <property type="match status" value="1"/>
</dbReference>
<organism evidence="7 8">
    <name type="scientific">Lichenibacterium ramalinae</name>
    <dbReference type="NCBI Taxonomy" id="2316527"/>
    <lineage>
        <taxon>Bacteria</taxon>
        <taxon>Pseudomonadati</taxon>
        <taxon>Pseudomonadota</taxon>
        <taxon>Alphaproteobacteria</taxon>
        <taxon>Hyphomicrobiales</taxon>
        <taxon>Lichenihabitantaceae</taxon>
        <taxon>Lichenibacterium</taxon>
    </lineage>
</organism>
<dbReference type="PANTHER" id="PTHR42988">
    <property type="entry name" value="PHOSPHOHYDROLASE"/>
    <property type="match status" value="1"/>
</dbReference>
<dbReference type="OrthoDB" id="651281at2"/>
<evidence type="ECO:0000259" key="6">
    <source>
        <dbReference type="Pfam" id="PF00149"/>
    </source>
</evidence>
<evidence type="ECO:0000256" key="1">
    <source>
        <dbReference type="ARBA" id="ARBA00022723"/>
    </source>
</evidence>
<dbReference type="InterPro" id="IPR050884">
    <property type="entry name" value="CNP_phosphodiesterase-III"/>
</dbReference>
<dbReference type="Gene3D" id="3.60.21.10">
    <property type="match status" value="1"/>
</dbReference>
<comment type="similarity">
    <text evidence="4">Belongs to the cyclic nucleotide phosphodiesterase class-III family.</text>
</comment>
<evidence type="ECO:0000256" key="2">
    <source>
        <dbReference type="ARBA" id="ARBA00022801"/>
    </source>
</evidence>
<dbReference type="GO" id="GO:0016787">
    <property type="term" value="F:hydrolase activity"/>
    <property type="evidence" value="ECO:0007669"/>
    <property type="project" value="UniProtKB-KW"/>
</dbReference>
<dbReference type="AlphaFoldDB" id="A0A4Q2RHN0"/>
<dbReference type="InterPro" id="IPR004843">
    <property type="entry name" value="Calcineurin-like_PHP"/>
</dbReference>
<evidence type="ECO:0000256" key="3">
    <source>
        <dbReference type="ARBA" id="ARBA00023004"/>
    </source>
</evidence>
<gene>
    <name evidence="7" type="ORF">D3272_03780</name>
</gene>
<feature type="region of interest" description="Disordered" evidence="5">
    <location>
        <begin position="1"/>
        <end position="63"/>
    </location>
</feature>
<reference evidence="7 8" key="2">
    <citation type="submission" date="2019-02" db="EMBL/GenBank/DDBJ databases">
        <title>'Lichenibacterium ramalinii' gen. nov. sp. nov., 'Lichenibacterium minor' gen. nov. sp. nov.</title>
        <authorList>
            <person name="Pankratov T."/>
        </authorList>
    </citation>
    <scope>NUCLEOTIDE SEQUENCE [LARGE SCALE GENOMIC DNA]</scope>
    <source>
        <strain evidence="7 8">RmlP001</strain>
    </source>
</reference>
<dbReference type="Pfam" id="PF00149">
    <property type="entry name" value="Metallophos"/>
    <property type="match status" value="1"/>
</dbReference>
<dbReference type="InterPro" id="IPR029052">
    <property type="entry name" value="Metallo-depent_PP-like"/>
</dbReference>
<reference evidence="7 8" key="1">
    <citation type="submission" date="2018-09" db="EMBL/GenBank/DDBJ databases">
        <authorList>
            <person name="Grouzdev D.S."/>
            <person name="Krutkina M.S."/>
        </authorList>
    </citation>
    <scope>NUCLEOTIDE SEQUENCE [LARGE SCALE GENOMIC DNA]</scope>
    <source>
        <strain evidence="7 8">RmlP001</strain>
    </source>
</reference>
<keyword evidence="3" id="KW-0408">Iron</keyword>
<accession>A0A4Q2RHN0</accession>
<keyword evidence="8" id="KW-1185">Reference proteome</keyword>